<feature type="region of interest" description="Disordered" evidence="1">
    <location>
        <begin position="1"/>
        <end position="61"/>
    </location>
</feature>
<evidence type="ECO:0000256" key="1">
    <source>
        <dbReference type="SAM" id="MobiDB-lite"/>
    </source>
</evidence>
<organism evidence="2 3">
    <name type="scientific">Trichonephila clavata</name>
    <name type="common">Joro spider</name>
    <name type="synonym">Nephila clavata</name>
    <dbReference type="NCBI Taxonomy" id="2740835"/>
    <lineage>
        <taxon>Eukaryota</taxon>
        <taxon>Metazoa</taxon>
        <taxon>Ecdysozoa</taxon>
        <taxon>Arthropoda</taxon>
        <taxon>Chelicerata</taxon>
        <taxon>Arachnida</taxon>
        <taxon>Araneae</taxon>
        <taxon>Araneomorphae</taxon>
        <taxon>Entelegynae</taxon>
        <taxon>Araneoidea</taxon>
        <taxon>Nephilidae</taxon>
        <taxon>Trichonephila</taxon>
    </lineage>
</organism>
<comment type="caution">
    <text evidence="2">The sequence shown here is derived from an EMBL/GenBank/DDBJ whole genome shotgun (WGS) entry which is preliminary data.</text>
</comment>
<proteinExistence type="predicted"/>
<accession>A0A8X6GZE6</accession>
<protein>
    <submittedName>
        <fullName evidence="2">Uncharacterized protein</fullName>
    </submittedName>
</protein>
<dbReference type="OrthoDB" id="10451702at2759"/>
<sequence length="134" mass="15032">MFSDRERNESATSDISPSCPEKWRKEGIESSKPEEESPAFEKGKRKIKKKNPWKMEDVSSRGLQEKKLLRALSSEPVAVHGRKMFSAEKEIQSLDRKDTEKKLAWGSSFFGHGAQNAALLNFVPVLRGGGGLKL</sequence>
<dbReference type="EMBL" id="BMAO01027047">
    <property type="protein sequence ID" value="GFR14173.1"/>
    <property type="molecule type" value="Genomic_DNA"/>
</dbReference>
<gene>
    <name evidence="2" type="ORF">TNCT_167391</name>
</gene>
<dbReference type="AlphaFoldDB" id="A0A8X6GZE6"/>
<feature type="compositionally biased region" description="Basic and acidic residues" evidence="1">
    <location>
        <begin position="21"/>
        <end position="42"/>
    </location>
</feature>
<dbReference type="Proteomes" id="UP000887116">
    <property type="component" value="Unassembled WGS sequence"/>
</dbReference>
<keyword evidence="3" id="KW-1185">Reference proteome</keyword>
<name>A0A8X6GZE6_TRICU</name>
<evidence type="ECO:0000313" key="2">
    <source>
        <dbReference type="EMBL" id="GFR14173.1"/>
    </source>
</evidence>
<reference evidence="2" key="1">
    <citation type="submission" date="2020-07" db="EMBL/GenBank/DDBJ databases">
        <title>Multicomponent nature underlies the extraordinary mechanical properties of spider dragline silk.</title>
        <authorList>
            <person name="Kono N."/>
            <person name="Nakamura H."/>
            <person name="Mori M."/>
            <person name="Yoshida Y."/>
            <person name="Ohtoshi R."/>
            <person name="Malay A.D."/>
            <person name="Moran D.A.P."/>
            <person name="Tomita M."/>
            <person name="Numata K."/>
            <person name="Arakawa K."/>
        </authorList>
    </citation>
    <scope>NUCLEOTIDE SEQUENCE</scope>
</reference>
<feature type="compositionally biased region" description="Basic residues" evidence="1">
    <location>
        <begin position="43"/>
        <end position="52"/>
    </location>
</feature>
<evidence type="ECO:0000313" key="3">
    <source>
        <dbReference type="Proteomes" id="UP000887116"/>
    </source>
</evidence>